<accession>A0ABT9ECF3</accession>
<dbReference type="EMBL" id="JAUTWS010000134">
    <property type="protein sequence ID" value="MDO9713901.1"/>
    <property type="molecule type" value="Genomic_DNA"/>
</dbReference>
<proteinExistence type="predicted"/>
<name>A0ABT9ECF3_9PROT</name>
<gene>
    <name evidence="1" type="ORF">Q7A36_36680</name>
</gene>
<dbReference type="RefSeq" id="WP_305108749.1">
    <property type="nucleotide sequence ID" value="NZ_JAUTWS010000134.1"/>
</dbReference>
<keyword evidence="2" id="KW-1185">Reference proteome</keyword>
<organism evidence="1 2">
    <name type="scientific">Paracraurococcus lichenis</name>
    <dbReference type="NCBI Taxonomy" id="3064888"/>
    <lineage>
        <taxon>Bacteria</taxon>
        <taxon>Pseudomonadati</taxon>
        <taxon>Pseudomonadota</taxon>
        <taxon>Alphaproteobacteria</taxon>
        <taxon>Acetobacterales</taxon>
        <taxon>Roseomonadaceae</taxon>
        <taxon>Paracraurococcus</taxon>
    </lineage>
</organism>
<protein>
    <submittedName>
        <fullName evidence="1">Uncharacterized protein</fullName>
    </submittedName>
</protein>
<comment type="caution">
    <text evidence="1">The sequence shown here is derived from an EMBL/GenBank/DDBJ whole genome shotgun (WGS) entry which is preliminary data.</text>
</comment>
<sequence>VLPGHRLKRHLRPFQQAVRRLKGNAVHFEGQNAYGDGPSVMQDRQPWPVFLLACRPAFV</sequence>
<dbReference type="Proteomes" id="UP001243009">
    <property type="component" value="Unassembled WGS sequence"/>
</dbReference>
<reference evidence="1 2" key="1">
    <citation type="submission" date="2023-08" db="EMBL/GenBank/DDBJ databases">
        <title>The draft genome sequence of Paracraurococcus sp. LOR1-02.</title>
        <authorList>
            <person name="Kingkaew E."/>
            <person name="Tanasupawat S."/>
        </authorList>
    </citation>
    <scope>NUCLEOTIDE SEQUENCE [LARGE SCALE GENOMIC DNA]</scope>
    <source>
        <strain evidence="1 2">LOR1-02</strain>
    </source>
</reference>
<feature type="non-terminal residue" evidence="1">
    <location>
        <position position="1"/>
    </location>
</feature>
<evidence type="ECO:0000313" key="1">
    <source>
        <dbReference type="EMBL" id="MDO9713901.1"/>
    </source>
</evidence>
<evidence type="ECO:0000313" key="2">
    <source>
        <dbReference type="Proteomes" id="UP001243009"/>
    </source>
</evidence>